<sequence length="132" mass="14488">MVPPILARVALSLGLGQAWLWPDPLQLWEVPSGSWPCAKLTLECAMRALALAQRTWLVFGQTWACAQRALIHHIINRNLQQVLHRAGRAHHLDPPGRARQRAARRCASGALVAKSHPVQPCVQGAKAELYGG</sequence>
<comment type="caution">
    <text evidence="2">The sequence shown here is derived from an EMBL/GenBank/DDBJ whole genome shotgun (WGS) entry which is preliminary data.</text>
</comment>
<keyword evidence="3" id="KW-1185">Reference proteome</keyword>
<dbReference type="EMBL" id="AJIL01000018">
    <property type="protein sequence ID" value="KNF03279.1"/>
    <property type="molecule type" value="Genomic_DNA"/>
</dbReference>
<dbReference type="Proteomes" id="UP000054564">
    <property type="component" value="Unassembled WGS sequence"/>
</dbReference>
<accession>A0A0L0VVE7</accession>
<dbReference type="AlphaFoldDB" id="A0A0L0VVE7"/>
<proteinExistence type="predicted"/>
<reference evidence="3" key="1">
    <citation type="submission" date="2014-03" db="EMBL/GenBank/DDBJ databases">
        <title>The Genome Sequence of Puccinia striiformis f. sp. tritici PST-78.</title>
        <authorList>
            <consortium name="The Broad Institute Genome Sequencing Platform"/>
            <person name="Cuomo C."/>
            <person name="Hulbert S."/>
            <person name="Chen X."/>
            <person name="Walker B."/>
            <person name="Young S.K."/>
            <person name="Zeng Q."/>
            <person name="Gargeya S."/>
            <person name="Fitzgerald M."/>
            <person name="Haas B."/>
            <person name="Abouelleil A."/>
            <person name="Alvarado L."/>
            <person name="Arachchi H.M."/>
            <person name="Berlin A.M."/>
            <person name="Chapman S.B."/>
            <person name="Goldberg J."/>
            <person name="Griggs A."/>
            <person name="Gujja S."/>
            <person name="Hansen M."/>
            <person name="Howarth C."/>
            <person name="Imamovic A."/>
            <person name="Larimer J."/>
            <person name="McCowan C."/>
            <person name="Montmayeur A."/>
            <person name="Murphy C."/>
            <person name="Neiman D."/>
            <person name="Pearson M."/>
            <person name="Priest M."/>
            <person name="Roberts A."/>
            <person name="Saif S."/>
            <person name="Shea T."/>
            <person name="Sisk P."/>
            <person name="Sykes S."/>
            <person name="Wortman J."/>
            <person name="Nusbaum C."/>
            <person name="Birren B."/>
        </authorList>
    </citation>
    <scope>NUCLEOTIDE SEQUENCE [LARGE SCALE GENOMIC DNA]</scope>
    <source>
        <strain evidence="3">race PST-78</strain>
    </source>
</reference>
<evidence type="ECO:0000313" key="2">
    <source>
        <dbReference type="EMBL" id="KNF03279.1"/>
    </source>
</evidence>
<gene>
    <name evidence="2" type="ORF">PSTG_03544</name>
</gene>
<protein>
    <recommendedName>
        <fullName evidence="4">Secreted protein</fullName>
    </recommendedName>
</protein>
<evidence type="ECO:0000256" key="1">
    <source>
        <dbReference type="SAM" id="SignalP"/>
    </source>
</evidence>
<feature type="signal peptide" evidence="1">
    <location>
        <begin position="1"/>
        <end position="18"/>
    </location>
</feature>
<organism evidence="2 3">
    <name type="scientific">Puccinia striiformis f. sp. tritici PST-78</name>
    <dbReference type="NCBI Taxonomy" id="1165861"/>
    <lineage>
        <taxon>Eukaryota</taxon>
        <taxon>Fungi</taxon>
        <taxon>Dikarya</taxon>
        <taxon>Basidiomycota</taxon>
        <taxon>Pucciniomycotina</taxon>
        <taxon>Pucciniomycetes</taxon>
        <taxon>Pucciniales</taxon>
        <taxon>Pucciniaceae</taxon>
        <taxon>Puccinia</taxon>
    </lineage>
</organism>
<keyword evidence="1" id="KW-0732">Signal</keyword>
<evidence type="ECO:0008006" key="4">
    <source>
        <dbReference type="Google" id="ProtNLM"/>
    </source>
</evidence>
<name>A0A0L0VVE7_9BASI</name>
<feature type="chain" id="PRO_5005550530" description="Secreted protein" evidence="1">
    <location>
        <begin position="19"/>
        <end position="132"/>
    </location>
</feature>
<evidence type="ECO:0000313" key="3">
    <source>
        <dbReference type="Proteomes" id="UP000054564"/>
    </source>
</evidence>